<dbReference type="AlphaFoldDB" id="A0A426XZN0"/>
<dbReference type="EMBL" id="AMZH03016130">
    <property type="protein sequence ID" value="RRT44963.1"/>
    <property type="molecule type" value="Genomic_DNA"/>
</dbReference>
<evidence type="ECO:0000313" key="1">
    <source>
        <dbReference type="EMBL" id="RRT44963.1"/>
    </source>
</evidence>
<gene>
    <name evidence="1" type="ORF">B296_00039023</name>
</gene>
<proteinExistence type="predicted"/>
<dbReference type="Proteomes" id="UP000287651">
    <property type="component" value="Unassembled WGS sequence"/>
</dbReference>
<name>A0A426XZN0_ENSVE</name>
<sequence>MSRKFKILSIPNVLAYGKSYMHDFDKKFNAHKLCAKSSFDQFFMQYLKNPKYWPPNVSPWEVVRARFCVKI</sequence>
<organism evidence="1 2">
    <name type="scientific">Ensete ventricosum</name>
    <name type="common">Abyssinian banana</name>
    <name type="synonym">Musa ensete</name>
    <dbReference type="NCBI Taxonomy" id="4639"/>
    <lineage>
        <taxon>Eukaryota</taxon>
        <taxon>Viridiplantae</taxon>
        <taxon>Streptophyta</taxon>
        <taxon>Embryophyta</taxon>
        <taxon>Tracheophyta</taxon>
        <taxon>Spermatophyta</taxon>
        <taxon>Magnoliopsida</taxon>
        <taxon>Liliopsida</taxon>
        <taxon>Zingiberales</taxon>
        <taxon>Musaceae</taxon>
        <taxon>Ensete</taxon>
    </lineage>
</organism>
<evidence type="ECO:0000313" key="2">
    <source>
        <dbReference type="Proteomes" id="UP000287651"/>
    </source>
</evidence>
<accession>A0A426XZN0</accession>
<comment type="caution">
    <text evidence="1">The sequence shown here is derived from an EMBL/GenBank/DDBJ whole genome shotgun (WGS) entry which is preliminary data.</text>
</comment>
<reference evidence="1 2" key="1">
    <citation type="journal article" date="2014" name="Agronomy (Basel)">
        <title>A Draft Genome Sequence for Ensete ventricosum, the Drought-Tolerant Tree Against Hunger.</title>
        <authorList>
            <person name="Harrison J."/>
            <person name="Moore K.A."/>
            <person name="Paszkiewicz K."/>
            <person name="Jones T."/>
            <person name="Grant M."/>
            <person name="Ambacheew D."/>
            <person name="Muzemil S."/>
            <person name="Studholme D.J."/>
        </authorList>
    </citation>
    <scope>NUCLEOTIDE SEQUENCE [LARGE SCALE GENOMIC DNA]</scope>
</reference>
<protein>
    <submittedName>
        <fullName evidence="1">Uncharacterized protein</fullName>
    </submittedName>
</protein>